<evidence type="ECO:0000256" key="2">
    <source>
        <dbReference type="ARBA" id="ARBA00022692"/>
    </source>
</evidence>
<protein>
    <submittedName>
        <fullName evidence="6">APA family basic amino acid/polyamine antiporter</fullName>
    </submittedName>
</protein>
<dbReference type="Pfam" id="PF13520">
    <property type="entry name" value="AA_permease_2"/>
    <property type="match status" value="1"/>
</dbReference>
<feature type="transmembrane region" description="Helical" evidence="5">
    <location>
        <begin position="20"/>
        <end position="39"/>
    </location>
</feature>
<dbReference type="InterPro" id="IPR050598">
    <property type="entry name" value="AminoAcid_Transporter"/>
</dbReference>
<organism evidence="6 7">
    <name type="scientific">Thermonema lapsum</name>
    <dbReference type="NCBI Taxonomy" id="28195"/>
    <lineage>
        <taxon>Bacteria</taxon>
        <taxon>Pseudomonadati</taxon>
        <taxon>Bacteroidota</taxon>
        <taxon>Cytophagia</taxon>
        <taxon>Cytophagales</taxon>
        <taxon>Thermonemataceae</taxon>
        <taxon>Thermonema</taxon>
    </lineage>
</organism>
<dbReference type="EMBL" id="JAASRN010000001">
    <property type="protein sequence ID" value="NIK72898.1"/>
    <property type="molecule type" value="Genomic_DNA"/>
</dbReference>
<sequence length="448" mass="49032">MKDTNPPHQIKKAKVSLQTAIAVVVANMIGTGVFTSLGYQAKATPSAFPILMLWLVGGIVALCGALSYGELASRFPRSGGEYHYLSRIYHPVIGFLSGWVSMTVGFAAPVALSAVAFGTYFFSVFPWASIQTYAVVVLIFITLIHLRSVELSGIFQNYSTGIKVGFLLFFIGLGFWLAPAPLIHTLKIRNGDWDLVFSGGFAISLAFVSFAYSGWNASAYIANEVNKPHINVSRSLLIGAGLVATLYLLLHIVFLTTLNLEELASMQAANPEPIDVGYLSAKVFLGDAGAKMMAFMIAIILVSSISAMTWAGPRVSQVIGEDLQLFHFFAYKNPGGVPTYAILFQSSVALILILSASFESILYAIAFILDTFTFLTVLGLILAKSKGLYDHTPTYKTWGYPFVPLIFLAGTGWTMYFLLKSRTYESMASLLWLFIGYIVYRFSKKNKL</sequence>
<comment type="caution">
    <text evidence="6">The sequence shown here is derived from an EMBL/GenBank/DDBJ whole genome shotgun (WGS) entry which is preliminary data.</text>
</comment>
<proteinExistence type="predicted"/>
<comment type="subcellular location">
    <subcellularLocation>
        <location evidence="1">Membrane</location>
        <topology evidence="1">Multi-pass membrane protein</topology>
    </subcellularLocation>
</comment>
<keyword evidence="4 5" id="KW-0472">Membrane</keyword>
<gene>
    <name evidence="6" type="ORF">FHS56_000384</name>
</gene>
<dbReference type="Proteomes" id="UP000537126">
    <property type="component" value="Unassembled WGS sequence"/>
</dbReference>
<feature type="transmembrane region" description="Helical" evidence="5">
    <location>
        <begin position="337"/>
        <end position="354"/>
    </location>
</feature>
<keyword evidence="2 5" id="KW-0812">Transmembrane</keyword>
<evidence type="ECO:0000256" key="5">
    <source>
        <dbReference type="SAM" id="Phobius"/>
    </source>
</evidence>
<feature type="transmembrane region" description="Helical" evidence="5">
    <location>
        <begin position="235"/>
        <end position="258"/>
    </location>
</feature>
<dbReference type="GO" id="GO:0016020">
    <property type="term" value="C:membrane"/>
    <property type="evidence" value="ECO:0007669"/>
    <property type="project" value="UniProtKB-SubCell"/>
</dbReference>
<evidence type="ECO:0000256" key="3">
    <source>
        <dbReference type="ARBA" id="ARBA00022989"/>
    </source>
</evidence>
<name>A0A846MMW9_9BACT</name>
<feature type="transmembrane region" description="Helical" evidence="5">
    <location>
        <begin position="124"/>
        <end position="144"/>
    </location>
</feature>
<keyword evidence="7" id="KW-1185">Reference proteome</keyword>
<feature type="transmembrane region" description="Helical" evidence="5">
    <location>
        <begin position="195"/>
        <end position="215"/>
    </location>
</feature>
<dbReference type="InterPro" id="IPR002293">
    <property type="entry name" value="AA/rel_permease1"/>
</dbReference>
<dbReference type="Gene3D" id="1.20.1740.10">
    <property type="entry name" value="Amino acid/polyamine transporter I"/>
    <property type="match status" value="1"/>
</dbReference>
<dbReference type="PIRSF" id="PIRSF006060">
    <property type="entry name" value="AA_transporter"/>
    <property type="match status" value="1"/>
</dbReference>
<evidence type="ECO:0000256" key="4">
    <source>
        <dbReference type="ARBA" id="ARBA00023136"/>
    </source>
</evidence>
<feature type="transmembrane region" description="Helical" evidence="5">
    <location>
        <begin position="426"/>
        <end position="443"/>
    </location>
</feature>
<feature type="transmembrane region" description="Helical" evidence="5">
    <location>
        <begin position="361"/>
        <end position="382"/>
    </location>
</feature>
<keyword evidence="3 5" id="KW-1133">Transmembrane helix</keyword>
<evidence type="ECO:0000256" key="1">
    <source>
        <dbReference type="ARBA" id="ARBA00004141"/>
    </source>
</evidence>
<evidence type="ECO:0000313" key="7">
    <source>
        <dbReference type="Proteomes" id="UP000537126"/>
    </source>
</evidence>
<feature type="transmembrane region" description="Helical" evidence="5">
    <location>
        <begin position="51"/>
        <end position="68"/>
    </location>
</feature>
<reference evidence="6 7" key="1">
    <citation type="submission" date="2020-03" db="EMBL/GenBank/DDBJ databases">
        <title>Genomic Encyclopedia of Type Strains, Phase IV (KMG-IV): sequencing the most valuable type-strain genomes for metagenomic binning, comparative biology and taxonomic classification.</title>
        <authorList>
            <person name="Goeker M."/>
        </authorList>
    </citation>
    <scope>NUCLEOTIDE SEQUENCE [LARGE SCALE GENOMIC DNA]</scope>
    <source>
        <strain evidence="6 7">DSM 5718</strain>
    </source>
</reference>
<evidence type="ECO:0000313" key="6">
    <source>
        <dbReference type="EMBL" id="NIK72898.1"/>
    </source>
</evidence>
<dbReference type="AlphaFoldDB" id="A0A846MMW9"/>
<dbReference type="RefSeq" id="WP_166918189.1">
    <property type="nucleotide sequence ID" value="NZ_JAASRN010000001.1"/>
</dbReference>
<dbReference type="GO" id="GO:0015179">
    <property type="term" value="F:L-amino acid transmembrane transporter activity"/>
    <property type="evidence" value="ECO:0007669"/>
    <property type="project" value="TreeGrafter"/>
</dbReference>
<accession>A0A846MMW9</accession>
<feature type="transmembrane region" description="Helical" evidence="5">
    <location>
        <begin position="164"/>
        <end position="183"/>
    </location>
</feature>
<dbReference type="PANTHER" id="PTHR11785">
    <property type="entry name" value="AMINO ACID TRANSPORTER"/>
    <property type="match status" value="1"/>
</dbReference>
<dbReference type="PANTHER" id="PTHR11785:SF512">
    <property type="entry name" value="SOBREMESA, ISOFORM B"/>
    <property type="match status" value="1"/>
</dbReference>
<feature type="transmembrane region" description="Helical" evidence="5">
    <location>
        <begin position="402"/>
        <end position="419"/>
    </location>
</feature>
<feature type="transmembrane region" description="Helical" evidence="5">
    <location>
        <begin position="88"/>
        <end position="112"/>
    </location>
</feature>
<feature type="transmembrane region" description="Helical" evidence="5">
    <location>
        <begin position="292"/>
        <end position="311"/>
    </location>
</feature>